<evidence type="ECO:0008006" key="5">
    <source>
        <dbReference type="Google" id="ProtNLM"/>
    </source>
</evidence>
<reference evidence="4" key="1">
    <citation type="journal article" date="2019" name="Int. J. Syst. Evol. Microbiol.">
        <title>The Global Catalogue of Microorganisms (GCM) 10K type strain sequencing project: providing services to taxonomists for standard genome sequencing and annotation.</title>
        <authorList>
            <consortium name="The Broad Institute Genomics Platform"/>
            <consortium name="The Broad Institute Genome Sequencing Center for Infectious Disease"/>
            <person name="Wu L."/>
            <person name="Ma J."/>
        </authorList>
    </citation>
    <scope>NUCLEOTIDE SEQUENCE [LARGE SCALE GENOMIC DNA]</scope>
    <source>
        <strain evidence="4">JCM 4738</strain>
    </source>
</reference>
<feature type="region of interest" description="Disordered" evidence="1">
    <location>
        <begin position="23"/>
        <end position="69"/>
    </location>
</feature>
<proteinExistence type="predicted"/>
<sequence length="69" mass="6922">MLKRYLLAVSVTVAALLVPAGAASADTGPDAPAATAEVHNPAPHPVIVRSTTNSGTERGKNPTDSSWGG</sequence>
<comment type="caution">
    <text evidence="3">The sequence shown here is derived from an EMBL/GenBank/DDBJ whole genome shotgun (WGS) entry which is preliminary data.</text>
</comment>
<evidence type="ECO:0000313" key="3">
    <source>
        <dbReference type="EMBL" id="GHB56712.1"/>
    </source>
</evidence>
<evidence type="ECO:0000256" key="1">
    <source>
        <dbReference type="SAM" id="MobiDB-lite"/>
    </source>
</evidence>
<keyword evidence="4" id="KW-1185">Reference proteome</keyword>
<keyword evidence="2" id="KW-0732">Signal</keyword>
<accession>A0ABQ3ES57</accession>
<gene>
    <name evidence="3" type="ORF">GCM10010347_28530</name>
</gene>
<organism evidence="3 4">
    <name type="scientific">Streptomyces cirratus</name>
    <dbReference type="NCBI Taxonomy" id="68187"/>
    <lineage>
        <taxon>Bacteria</taxon>
        <taxon>Bacillati</taxon>
        <taxon>Actinomycetota</taxon>
        <taxon>Actinomycetes</taxon>
        <taxon>Kitasatosporales</taxon>
        <taxon>Streptomycetaceae</taxon>
        <taxon>Streptomyces</taxon>
    </lineage>
</organism>
<evidence type="ECO:0000313" key="4">
    <source>
        <dbReference type="Proteomes" id="UP000642673"/>
    </source>
</evidence>
<dbReference type="Proteomes" id="UP000642673">
    <property type="component" value="Unassembled WGS sequence"/>
</dbReference>
<dbReference type="EMBL" id="BMVP01000004">
    <property type="protein sequence ID" value="GHB56712.1"/>
    <property type="molecule type" value="Genomic_DNA"/>
</dbReference>
<feature type="compositionally biased region" description="Low complexity" evidence="1">
    <location>
        <begin position="23"/>
        <end position="36"/>
    </location>
</feature>
<feature type="chain" id="PRO_5045904755" description="Secreted protein" evidence="2">
    <location>
        <begin position="26"/>
        <end position="69"/>
    </location>
</feature>
<dbReference type="RefSeq" id="WP_190184476.1">
    <property type="nucleotide sequence ID" value="NZ_BMVP01000004.1"/>
</dbReference>
<feature type="compositionally biased region" description="Polar residues" evidence="1">
    <location>
        <begin position="49"/>
        <end position="69"/>
    </location>
</feature>
<protein>
    <recommendedName>
        <fullName evidence="5">Secreted protein</fullName>
    </recommendedName>
</protein>
<name>A0ABQ3ES57_9ACTN</name>
<evidence type="ECO:0000256" key="2">
    <source>
        <dbReference type="SAM" id="SignalP"/>
    </source>
</evidence>
<feature type="signal peptide" evidence="2">
    <location>
        <begin position="1"/>
        <end position="25"/>
    </location>
</feature>